<dbReference type="EMBL" id="CP026255">
    <property type="protein sequence ID" value="AWP12384.1"/>
    <property type="molecule type" value="Genomic_DNA"/>
</dbReference>
<organism evidence="1 2">
    <name type="scientific">Scophthalmus maximus</name>
    <name type="common">Turbot</name>
    <name type="synonym">Psetta maxima</name>
    <dbReference type="NCBI Taxonomy" id="52904"/>
    <lineage>
        <taxon>Eukaryota</taxon>
        <taxon>Metazoa</taxon>
        <taxon>Chordata</taxon>
        <taxon>Craniata</taxon>
        <taxon>Vertebrata</taxon>
        <taxon>Euteleostomi</taxon>
        <taxon>Actinopterygii</taxon>
        <taxon>Neopterygii</taxon>
        <taxon>Teleostei</taxon>
        <taxon>Neoteleostei</taxon>
        <taxon>Acanthomorphata</taxon>
        <taxon>Carangaria</taxon>
        <taxon>Pleuronectiformes</taxon>
        <taxon>Pleuronectoidei</taxon>
        <taxon>Scophthalmidae</taxon>
        <taxon>Scophthalmus</taxon>
    </lineage>
</organism>
<accession>A0A2U9C756</accession>
<dbReference type="AlphaFoldDB" id="A0A2U9C756"/>
<protein>
    <submittedName>
        <fullName evidence="1">Uncharacterized protein</fullName>
    </submittedName>
</protein>
<name>A0A2U9C756_SCOMX</name>
<evidence type="ECO:0000313" key="2">
    <source>
        <dbReference type="Proteomes" id="UP000246464"/>
    </source>
</evidence>
<dbReference type="Proteomes" id="UP000246464">
    <property type="component" value="Chromosome 13"/>
</dbReference>
<sequence>MDEPHPLSLLGWQTGDNTCEGTERDMVCQRDADGLQDAKEPCPASRHQAQPSPFLLARLWTCEADSETVTAGQQAKAGSIFILLPLEVGECELDTAHPSAGSRDIPETGAAILPLEPESCYRGSRKTLKESRVIHWFRPSPVQPTRCYGGIISLQSQKEENHCLNCVLRDFLSRQFNCEKEKGG</sequence>
<evidence type="ECO:0000313" key="1">
    <source>
        <dbReference type="EMBL" id="AWP12384.1"/>
    </source>
</evidence>
<reference evidence="1 2" key="1">
    <citation type="submission" date="2017-12" db="EMBL/GenBank/DDBJ databases">
        <title>Integrating genomic resources of turbot (Scophthalmus maximus) in depth evaluation of genetic and physical mapping variation across individuals.</title>
        <authorList>
            <person name="Martinez P."/>
        </authorList>
    </citation>
    <scope>NUCLEOTIDE SEQUENCE [LARGE SCALE GENOMIC DNA]</scope>
</reference>
<proteinExistence type="predicted"/>
<keyword evidence="2" id="KW-1185">Reference proteome</keyword>
<gene>
    <name evidence="1" type="ORF">SMAX5B_018978</name>
</gene>